<feature type="signal peptide" evidence="1">
    <location>
        <begin position="1"/>
        <end position="23"/>
    </location>
</feature>
<proteinExistence type="predicted"/>
<sequence length="891" mass="103352">MILSVILIKVVALISVLLMSTHRADMALDEVEATLQFEIATDTIPIRINPDGPLNFLRGYIYQKMECMYNKRFFAPQISTKYELKKECIDEFYEYCTYNRDRQMDRAYKDLSKNKMDEYNEQYHNHLIDLFPSPTGDITIETRGNQSFIQFLRAETTEKHALQILAMLLLFSEGVDIPIEVTNSVLKVYEKDKKDKIYFTVPMEIPWLNTKEEIVKFKQKKVNQMIKFFKKNATKHEVLSIMEGKCSYDEVATGKFLDSPKFLIQSYIFGFIDSAEHAIEFIQTVHTMLEKYAPKTEAPSKDDSVYDRLFKPSSTATGTDCMALMKSTQEIINMYKSFPFADSTQLPSYTSVPWRDPTTKEFSTDYLKDYSNCVECMILSLFCCLAYDPVEKIYRTDHMGNVSKELEEFFASESQPFDTTKAQFQKNWCRVVACLEEPRIAYCKKRNELDCGIINMLMVIAEIVNISEDEKNKVLGFSERLKEEEGVLENSLSKNIQEYTKTLLKRLSKTENVEIELSELKSNRCINGRYDVYGKIAILFEQDGIRNEIVLGISEGHSSIEIRQDILNSENARVKKLNEVADISKSGTEFVGNLFAIYVDYETRKLDTPEKNKEFMMAQVRKAVENNFADINRLLLVKKINDLEYKKELIACSIAYTLDKKPLPMDPIIRFTSNIIGSTELDNLEIQCSILSPIMCAGLLNKKGSSLSYPNIEMIEDQYENIMEDIMLYDDFVECVLDCDISIFNIWIKCRIDNFSLYNPKGMHELLGFWMVEPVSKYIFKDNNMEYANAVDEAIAQDYPEEKDVMISYLHYTWFMYLILQEIPNIELIKENFDAIQNPNYVLPAFKGYSRMEITHIFTELKDQLCTSEDSIAKFDELMRQYAPDPNSTTS</sequence>
<name>H8ZBX0_NEMA1</name>
<dbReference type="AlphaFoldDB" id="H8ZBX0"/>
<keyword evidence="1" id="KW-0732">Signal</keyword>
<accession>H8ZBX0</accession>
<evidence type="ECO:0000256" key="1">
    <source>
        <dbReference type="SAM" id="SignalP"/>
    </source>
</evidence>
<dbReference type="HOGENOM" id="CLU_009683_3_0_1"/>
<reference evidence="2" key="1">
    <citation type="submission" date="2011-03" db="EMBL/GenBank/DDBJ databases">
        <title>The Genome Sequence of Nematocida sp1 strain ERTm2.</title>
        <authorList>
            <consortium name="The Broad Institute Genome Sequencing Platform"/>
            <consortium name="The Broad Institute Genome Sequencing Center for Infectious Disease"/>
            <person name="Cuomo C."/>
            <person name="Troemel E."/>
            <person name="Young S.K."/>
            <person name="Zeng Q."/>
            <person name="Gargeya S."/>
            <person name="Fitzgerald M."/>
            <person name="Haas B."/>
            <person name="Abouelleil A."/>
            <person name="Alvarado L."/>
            <person name="Arachchi H.M."/>
            <person name="Berlin A."/>
            <person name="Brown A."/>
            <person name="Chapman S.B."/>
            <person name="Chen Z."/>
            <person name="Dunbar C."/>
            <person name="Freedman E."/>
            <person name="Gearin G."/>
            <person name="Gellesch M."/>
            <person name="Goldberg J."/>
            <person name="Griggs A."/>
            <person name="Gujja S."/>
            <person name="Heilman E.R."/>
            <person name="Heiman D."/>
            <person name="Howarth C."/>
            <person name="Larson L."/>
            <person name="Lui A."/>
            <person name="MacDonald P.J.P."/>
            <person name="Mehta T."/>
            <person name="Montmayeur A."/>
            <person name="Murphy C."/>
            <person name="Neiman D."/>
            <person name="Pearson M."/>
            <person name="Priest M."/>
            <person name="Roberts A."/>
            <person name="Saif S."/>
            <person name="Shea T."/>
            <person name="Shenoy N."/>
            <person name="Sisk P."/>
            <person name="Stolte C."/>
            <person name="Sykes S."/>
            <person name="White J."/>
            <person name="Yandava C."/>
            <person name="Wortman J."/>
            <person name="Nusbaum C."/>
            <person name="Birren B."/>
        </authorList>
    </citation>
    <scope>NUCLEOTIDE SEQUENCE</scope>
    <source>
        <strain evidence="2">ERTm2</strain>
    </source>
</reference>
<dbReference type="EMBL" id="JH604635">
    <property type="protein sequence ID" value="EHY65606.1"/>
    <property type="molecule type" value="Genomic_DNA"/>
</dbReference>
<protein>
    <submittedName>
        <fullName evidence="2">Uncharacterized protein</fullName>
    </submittedName>
</protein>
<dbReference type="Proteomes" id="UP000005622">
    <property type="component" value="Unassembled WGS sequence"/>
</dbReference>
<gene>
    <name evidence="2" type="ORF">NERG_01213</name>
</gene>
<feature type="chain" id="PRO_5003618433" evidence="1">
    <location>
        <begin position="24"/>
        <end position="891"/>
    </location>
</feature>
<evidence type="ECO:0000313" key="2">
    <source>
        <dbReference type="EMBL" id="EHY65606.1"/>
    </source>
</evidence>
<organism evidence="2">
    <name type="scientific">Nematocida ausubeli (strain ATCC PRA-371 / ERTm2)</name>
    <name type="common">Nematode killer fungus</name>
    <dbReference type="NCBI Taxonomy" id="1913371"/>
    <lineage>
        <taxon>Eukaryota</taxon>
        <taxon>Fungi</taxon>
        <taxon>Fungi incertae sedis</taxon>
        <taxon>Microsporidia</taxon>
        <taxon>Nematocida</taxon>
    </lineage>
</organism>